<evidence type="ECO:0000256" key="17">
    <source>
        <dbReference type="SAM" id="Coils"/>
    </source>
</evidence>
<comment type="function">
    <text evidence="11 15">F(1)F(0) ATP synthase produces ATP from ADP in the presence of a proton or sodium gradient. F-type ATPases consist of two structural domains, F(1) containing the extramembraneous catalytic core and F(0) containing the membrane proton channel, linked together by a central stalk and a peripheral stalk. During catalysis, ATP synthesis in the catalytic domain of F(1) is coupled via a rotary mechanism of the central stalk subunits to proton translocation.</text>
</comment>
<keyword evidence="6 15" id="KW-0375">Hydrogen ion transport</keyword>
<reference evidence="18" key="1">
    <citation type="submission" date="2021-06" db="EMBL/GenBank/DDBJ databases">
        <authorList>
            <person name="Huq M.A."/>
        </authorList>
    </citation>
    <scope>NUCLEOTIDE SEQUENCE</scope>
    <source>
        <strain evidence="18">MAH-26</strain>
    </source>
</reference>
<comment type="subunit">
    <text evidence="15">F-type ATPases have 2 components, F(1) - the catalytic core - and F(0) - the membrane proton channel. F(1) has five subunits: alpha(3), beta(3), gamma(1), delta(1), epsilon(1). F(0) has three main subunits: a(1), b(2) and c(10-14). The alpha and beta chains form an alternating ring which encloses part of the gamma chain. F(1) is attached to F(0) by a central stalk formed by the gamma and epsilon chains, while a peripheral stalk is formed by the delta and b chains.</text>
</comment>
<evidence type="ECO:0000256" key="14">
    <source>
        <dbReference type="ARBA" id="ARBA00037847"/>
    </source>
</evidence>
<dbReference type="GO" id="GO:0005886">
    <property type="term" value="C:plasma membrane"/>
    <property type="evidence" value="ECO:0007669"/>
    <property type="project" value="UniProtKB-SubCell"/>
</dbReference>
<evidence type="ECO:0000256" key="7">
    <source>
        <dbReference type="ARBA" id="ARBA00022989"/>
    </source>
</evidence>
<comment type="similarity">
    <text evidence="1 15 16">Belongs to the ATPase B chain family.</text>
</comment>
<dbReference type="PANTHER" id="PTHR33445:SF1">
    <property type="entry name" value="ATP SYNTHASE SUBUNIT B"/>
    <property type="match status" value="1"/>
</dbReference>
<dbReference type="GO" id="GO:0046933">
    <property type="term" value="F:proton-transporting ATP synthase activity, rotational mechanism"/>
    <property type="evidence" value="ECO:0007669"/>
    <property type="project" value="UniProtKB-UniRule"/>
</dbReference>
<evidence type="ECO:0000256" key="10">
    <source>
        <dbReference type="ARBA" id="ARBA00023310"/>
    </source>
</evidence>
<dbReference type="PANTHER" id="PTHR33445">
    <property type="entry name" value="ATP SYNTHASE SUBUNIT B', CHLOROPLASTIC"/>
    <property type="match status" value="1"/>
</dbReference>
<proteinExistence type="inferred from homology"/>
<dbReference type="Pfam" id="PF00430">
    <property type="entry name" value="ATP-synt_B"/>
    <property type="match status" value="1"/>
</dbReference>
<evidence type="ECO:0000313" key="19">
    <source>
        <dbReference type="Proteomes" id="UP000812270"/>
    </source>
</evidence>
<keyword evidence="4 15" id="KW-0138">CF(0)</keyword>
<evidence type="ECO:0000256" key="5">
    <source>
        <dbReference type="ARBA" id="ARBA00022692"/>
    </source>
</evidence>
<comment type="function">
    <text evidence="12">Component of the F(0) channel, it forms part of the peripheral stalk, linking F(1) to F(0). The b'-subunit is a diverged and duplicated form of b found in plants and photosynthetic bacteria.</text>
</comment>
<evidence type="ECO:0000256" key="13">
    <source>
        <dbReference type="ARBA" id="ARBA00026054"/>
    </source>
</evidence>
<evidence type="ECO:0000256" key="9">
    <source>
        <dbReference type="ARBA" id="ARBA00023136"/>
    </source>
</evidence>
<protein>
    <recommendedName>
        <fullName evidence="15">ATP synthase subunit b</fullName>
    </recommendedName>
    <alternativeName>
        <fullName evidence="15">ATP synthase F(0) sector subunit b</fullName>
    </alternativeName>
    <alternativeName>
        <fullName evidence="15">ATPase subunit I</fullName>
    </alternativeName>
    <alternativeName>
        <fullName evidence="15">F-type ATPase subunit b</fullName>
        <shortName evidence="15">F-ATPase subunit b</shortName>
    </alternativeName>
</protein>
<evidence type="ECO:0000256" key="16">
    <source>
        <dbReference type="RuleBase" id="RU003848"/>
    </source>
</evidence>
<keyword evidence="2 15" id="KW-0813">Transport</keyword>
<dbReference type="RefSeq" id="WP_217791747.1">
    <property type="nucleotide sequence ID" value="NZ_JAHSPG010000009.1"/>
</dbReference>
<dbReference type="EMBL" id="JAHSPG010000009">
    <property type="protein sequence ID" value="MBV4358082.1"/>
    <property type="molecule type" value="Genomic_DNA"/>
</dbReference>
<dbReference type="NCBIfam" id="TIGR01144">
    <property type="entry name" value="ATP_synt_b"/>
    <property type="match status" value="1"/>
</dbReference>
<keyword evidence="3 15" id="KW-1003">Cell membrane</keyword>
<feature type="coiled-coil region" evidence="17">
    <location>
        <begin position="44"/>
        <end position="89"/>
    </location>
</feature>
<dbReference type="Proteomes" id="UP000812270">
    <property type="component" value="Unassembled WGS sequence"/>
</dbReference>
<keyword evidence="10 15" id="KW-0066">ATP synthesis</keyword>
<keyword evidence="7 15" id="KW-1133">Transmembrane helix</keyword>
<evidence type="ECO:0000256" key="3">
    <source>
        <dbReference type="ARBA" id="ARBA00022475"/>
    </source>
</evidence>
<evidence type="ECO:0000256" key="1">
    <source>
        <dbReference type="ARBA" id="ARBA00005513"/>
    </source>
</evidence>
<sequence>MELLMPALGFFFWTLVAFIIVFLILKKFAWKPILTTLSAREKNIADSIATAERVKNEMAQMKSENEALMAQAREERSALLKEARDAKDKIVHEAKEQAKAEAAKIVADAQAVINQQKMATLVELKNQVGVLVLDVAEKVLRKELGNKPEQEQYIQQLANDIKLN</sequence>
<evidence type="ECO:0000313" key="18">
    <source>
        <dbReference type="EMBL" id="MBV4358082.1"/>
    </source>
</evidence>
<dbReference type="AlphaFoldDB" id="A0A9E2W8F1"/>
<evidence type="ECO:0000256" key="12">
    <source>
        <dbReference type="ARBA" id="ARBA00025614"/>
    </source>
</evidence>
<evidence type="ECO:0000256" key="2">
    <source>
        <dbReference type="ARBA" id="ARBA00022448"/>
    </source>
</evidence>
<keyword evidence="19" id="KW-1185">Reference proteome</keyword>
<evidence type="ECO:0000256" key="8">
    <source>
        <dbReference type="ARBA" id="ARBA00023065"/>
    </source>
</evidence>
<comment type="caution">
    <text evidence="18">The sequence shown here is derived from an EMBL/GenBank/DDBJ whole genome shotgun (WGS) entry which is preliminary data.</text>
</comment>
<gene>
    <name evidence="15 18" type="primary">atpF</name>
    <name evidence="18" type="ORF">KTO63_13035</name>
</gene>
<dbReference type="GO" id="GO:0012505">
    <property type="term" value="C:endomembrane system"/>
    <property type="evidence" value="ECO:0007669"/>
    <property type="project" value="UniProtKB-SubCell"/>
</dbReference>
<organism evidence="18 19">
    <name type="scientific">Pinibacter aurantiacus</name>
    <dbReference type="NCBI Taxonomy" id="2851599"/>
    <lineage>
        <taxon>Bacteria</taxon>
        <taxon>Pseudomonadati</taxon>
        <taxon>Bacteroidota</taxon>
        <taxon>Chitinophagia</taxon>
        <taxon>Chitinophagales</taxon>
        <taxon>Chitinophagaceae</taxon>
        <taxon>Pinibacter</taxon>
    </lineage>
</organism>
<keyword evidence="17" id="KW-0175">Coiled coil</keyword>
<dbReference type="InterPro" id="IPR050059">
    <property type="entry name" value="ATP_synthase_B_chain"/>
</dbReference>
<keyword evidence="8 15" id="KW-0406">Ion transport</keyword>
<comment type="subunit">
    <text evidence="13">F-type ATPases have 2 components, F(1) - the catalytic core - and F(0) - the membrane proton channel. F(1) has five subunits: alpha(3), beta(3), gamma(1), delta(1), epsilon(1). F(0) has four main subunits: a(1), b(2) and c(10-14). The alpha and beta chains form an alternating ring which encloses part of the gamma chain. F(1) is attached to F(0) by a central stalk formed by the gamma and epsilon chains, while a peripheral stalk is formed by the delta and b chains.</text>
</comment>
<feature type="transmembrane region" description="Helical" evidence="15">
    <location>
        <begin position="6"/>
        <end position="25"/>
    </location>
</feature>
<dbReference type="GO" id="GO:0046961">
    <property type="term" value="F:proton-transporting ATPase activity, rotational mechanism"/>
    <property type="evidence" value="ECO:0007669"/>
    <property type="project" value="TreeGrafter"/>
</dbReference>
<evidence type="ECO:0000256" key="6">
    <source>
        <dbReference type="ARBA" id="ARBA00022781"/>
    </source>
</evidence>
<name>A0A9E2W8F1_9BACT</name>
<keyword evidence="5 15" id="KW-0812">Transmembrane</keyword>
<dbReference type="GO" id="GO:0045259">
    <property type="term" value="C:proton-transporting ATP synthase complex"/>
    <property type="evidence" value="ECO:0007669"/>
    <property type="project" value="UniProtKB-KW"/>
</dbReference>
<evidence type="ECO:0000256" key="15">
    <source>
        <dbReference type="HAMAP-Rule" id="MF_01398"/>
    </source>
</evidence>
<dbReference type="InterPro" id="IPR005864">
    <property type="entry name" value="ATP_synth_F0_bsu_bac"/>
</dbReference>
<evidence type="ECO:0000256" key="4">
    <source>
        <dbReference type="ARBA" id="ARBA00022547"/>
    </source>
</evidence>
<accession>A0A9E2W8F1</accession>
<dbReference type="CDD" id="cd06503">
    <property type="entry name" value="ATP-synt_Fo_b"/>
    <property type="match status" value="1"/>
</dbReference>
<keyword evidence="9 15" id="KW-0472">Membrane</keyword>
<evidence type="ECO:0000256" key="11">
    <source>
        <dbReference type="ARBA" id="ARBA00025198"/>
    </source>
</evidence>
<dbReference type="HAMAP" id="MF_01398">
    <property type="entry name" value="ATP_synth_b_bprime"/>
    <property type="match status" value="1"/>
</dbReference>
<dbReference type="InterPro" id="IPR002146">
    <property type="entry name" value="ATP_synth_b/b'su_bac/chlpt"/>
</dbReference>
<comment type="subcellular location">
    <subcellularLocation>
        <location evidence="15">Cell membrane</location>
        <topology evidence="15">Single-pass membrane protein</topology>
    </subcellularLocation>
    <subcellularLocation>
        <location evidence="14">Endomembrane system</location>
        <topology evidence="14">Single-pass membrane protein</topology>
    </subcellularLocation>
</comment>